<feature type="signal peptide" evidence="2">
    <location>
        <begin position="1"/>
        <end position="20"/>
    </location>
</feature>
<dbReference type="EMBL" id="GGFL01013100">
    <property type="protein sequence ID" value="MBW77278.1"/>
    <property type="molecule type" value="Transcribed_RNA"/>
</dbReference>
<feature type="region of interest" description="Disordered" evidence="1">
    <location>
        <begin position="58"/>
        <end position="88"/>
    </location>
</feature>
<organism evidence="3">
    <name type="scientific">Anopheles darlingi</name>
    <name type="common">Mosquito</name>
    <dbReference type="NCBI Taxonomy" id="43151"/>
    <lineage>
        <taxon>Eukaryota</taxon>
        <taxon>Metazoa</taxon>
        <taxon>Ecdysozoa</taxon>
        <taxon>Arthropoda</taxon>
        <taxon>Hexapoda</taxon>
        <taxon>Insecta</taxon>
        <taxon>Pterygota</taxon>
        <taxon>Neoptera</taxon>
        <taxon>Endopterygota</taxon>
        <taxon>Diptera</taxon>
        <taxon>Nematocera</taxon>
        <taxon>Culicoidea</taxon>
        <taxon>Culicidae</taxon>
        <taxon>Anophelinae</taxon>
        <taxon>Anopheles</taxon>
    </lineage>
</organism>
<feature type="compositionally biased region" description="Polar residues" evidence="1">
    <location>
        <begin position="79"/>
        <end position="88"/>
    </location>
</feature>
<evidence type="ECO:0000313" key="3">
    <source>
        <dbReference type="EMBL" id="MBW77278.1"/>
    </source>
</evidence>
<dbReference type="AlphaFoldDB" id="A0A2M4DJC4"/>
<protein>
    <submittedName>
        <fullName evidence="3">Putative secreted protein</fullName>
    </submittedName>
</protein>
<feature type="chain" id="PRO_5014986342" evidence="2">
    <location>
        <begin position="21"/>
        <end position="88"/>
    </location>
</feature>
<reference evidence="3" key="1">
    <citation type="submission" date="2018-01" db="EMBL/GenBank/DDBJ databases">
        <title>An insight into the sialome of Amazonian anophelines.</title>
        <authorList>
            <person name="Ribeiro J.M."/>
            <person name="Scarpassa V."/>
            <person name="Calvo E."/>
        </authorList>
    </citation>
    <scope>NUCLEOTIDE SEQUENCE</scope>
</reference>
<keyword evidence="2" id="KW-0732">Signal</keyword>
<evidence type="ECO:0000256" key="1">
    <source>
        <dbReference type="SAM" id="MobiDB-lite"/>
    </source>
</evidence>
<name>A0A2M4DJC4_ANODA</name>
<accession>A0A2M4DJC4</accession>
<evidence type="ECO:0000256" key="2">
    <source>
        <dbReference type="SAM" id="SignalP"/>
    </source>
</evidence>
<proteinExistence type="predicted"/>
<sequence>MCVCVHVCLIRACWRWKARAGISQLIFELCCCQSTSANHRMPDRTPHWLMRMNCEKRVPSGPPQTGPTPFGTRHRRPSATVQRQFLHD</sequence>